<dbReference type="Pfam" id="PF01263">
    <property type="entry name" value="Aldose_epim"/>
    <property type="match status" value="1"/>
</dbReference>
<dbReference type="PIRSF" id="PIRSF005096">
    <property type="entry name" value="GALM"/>
    <property type="match status" value="1"/>
</dbReference>
<evidence type="ECO:0000256" key="6">
    <source>
        <dbReference type="ARBA" id="ARBA00023235"/>
    </source>
</evidence>
<keyword evidence="6 8" id="KW-0413">Isomerase</keyword>
<dbReference type="GO" id="GO:0004034">
    <property type="term" value="F:aldose 1-epimerase activity"/>
    <property type="evidence" value="ECO:0007669"/>
    <property type="project" value="UniProtKB-EC"/>
</dbReference>
<evidence type="ECO:0000256" key="5">
    <source>
        <dbReference type="ARBA" id="ARBA00022837"/>
    </source>
</evidence>
<evidence type="ECO:0000256" key="8">
    <source>
        <dbReference type="PIRNR" id="PIRNR005096"/>
    </source>
</evidence>
<feature type="binding site" evidence="10">
    <location>
        <begin position="184"/>
        <end position="186"/>
    </location>
    <ligand>
        <name>beta-D-galactose</name>
        <dbReference type="ChEBI" id="CHEBI:27667"/>
    </ligand>
</feature>
<evidence type="ECO:0000256" key="10">
    <source>
        <dbReference type="PIRSR" id="PIRSR005096-3"/>
    </source>
</evidence>
<dbReference type="EC" id="5.1.3.3" evidence="8"/>
<dbReference type="Gene3D" id="2.70.98.10">
    <property type="match status" value="1"/>
</dbReference>
<evidence type="ECO:0000313" key="12">
    <source>
        <dbReference type="Proteomes" id="UP001199795"/>
    </source>
</evidence>
<comment type="similarity">
    <text evidence="3 8">Belongs to the aldose epimerase family.</text>
</comment>
<evidence type="ECO:0000256" key="4">
    <source>
        <dbReference type="ARBA" id="ARBA00011245"/>
    </source>
</evidence>
<dbReference type="CDD" id="cd09019">
    <property type="entry name" value="galactose_mutarotase_like"/>
    <property type="match status" value="1"/>
</dbReference>
<keyword evidence="5" id="KW-0106">Calcium</keyword>
<proteinExistence type="inferred from homology"/>
<evidence type="ECO:0000256" key="7">
    <source>
        <dbReference type="ARBA" id="ARBA00023277"/>
    </source>
</evidence>
<dbReference type="GO" id="GO:0005737">
    <property type="term" value="C:cytoplasm"/>
    <property type="evidence" value="ECO:0007669"/>
    <property type="project" value="TreeGrafter"/>
</dbReference>
<dbReference type="NCBIfam" id="NF008277">
    <property type="entry name" value="PRK11055.1"/>
    <property type="match status" value="1"/>
</dbReference>
<dbReference type="InterPro" id="IPR008183">
    <property type="entry name" value="Aldose_1/G6P_1-epimerase"/>
</dbReference>
<feature type="active site" description="Proton acceptor" evidence="9">
    <location>
        <position position="315"/>
    </location>
</feature>
<evidence type="ECO:0000313" key="11">
    <source>
        <dbReference type="EMBL" id="MCF7568819.1"/>
    </source>
</evidence>
<dbReference type="GO" id="GO:0006006">
    <property type="term" value="P:glucose metabolic process"/>
    <property type="evidence" value="ECO:0007669"/>
    <property type="project" value="TreeGrafter"/>
</dbReference>
<dbReference type="InterPro" id="IPR011013">
    <property type="entry name" value="Gal_mutarotase_sf_dom"/>
</dbReference>
<comment type="caution">
    <text evidence="11">The sequence shown here is derived from an EMBL/GenBank/DDBJ whole genome shotgun (WGS) entry which is preliminary data.</text>
</comment>
<name>A0AAE3ER25_9FLAO</name>
<gene>
    <name evidence="11" type="ORF">L3X37_10650</name>
</gene>
<dbReference type="GO" id="GO:0033499">
    <property type="term" value="P:galactose catabolic process via UDP-galactose, Leloir pathway"/>
    <property type="evidence" value="ECO:0007669"/>
    <property type="project" value="TreeGrafter"/>
</dbReference>
<dbReference type="AlphaFoldDB" id="A0AAE3ER25"/>
<comment type="cofactor">
    <cofactor evidence="1">
        <name>Ca(2+)</name>
        <dbReference type="ChEBI" id="CHEBI:29108"/>
    </cofactor>
</comment>
<comment type="subunit">
    <text evidence="4">Monomer.</text>
</comment>
<organism evidence="11 12">
    <name type="scientific">Wocania arenilitoris</name>
    <dbReference type="NCBI Taxonomy" id="2044858"/>
    <lineage>
        <taxon>Bacteria</taxon>
        <taxon>Pseudomonadati</taxon>
        <taxon>Bacteroidota</taxon>
        <taxon>Flavobacteriia</taxon>
        <taxon>Flavobacteriales</taxon>
        <taxon>Flavobacteriaceae</taxon>
        <taxon>Wocania</taxon>
    </lineage>
</organism>
<sequence>MNLECKIKKSKFGQSPAGDLIDCYELKHTNGLIAKVINFGGILTELYVPDKFGKYANVVLGFQDVHSYLKENIYAGAIIGRVAGRLTKGKFNDGKKTYQLTQNEGETHLHGGIKGFDKSVWDAKIVTKNNSEVLELTYHSPNGEEGYPGNLSMRVTYSLTKENGIRIEYEATTDELTPLCPTNHSYFNLAGEGKGTILNHLLTIDSELIAEVDQNYLPTGNLKKTVADITDYKKAAPIERMAKIDTYAHGEMYLLDNFTKDLKKVASLQEPKSGRTMNVYTDAIGMQLYTGLFLNTTSKGRSGAAYKPFSGVCFECQGFSDAPNHKTFASIFLHPDECFKQVTEYRFENNFDFYKQNKT</sequence>
<comment type="catalytic activity">
    <reaction evidence="8">
        <text>alpha-D-glucose = beta-D-glucose</text>
        <dbReference type="Rhea" id="RHEA:10264"/>
        <dbReference type="ChEBI" id="CHEBI:15903"/>
        <dbReference type="ChEBI" id="CHEBI:17925"/>
        <dbReference type="EC" id="5.1.3.3"/>
    </reaction>
</comment>
<evidence type="ECO:0000256" key="2">
    <source>
        <dbReference type="ARBA" id="ARBA00005028"/>
    </source>
</evidence>
<dbReference type="GO" id="GO:0030246">
    <property type="term" value="F:carbohydrate binding"/>
    <property type="evidence" value="ECO:0007669"/>
    <property type="project" value="InterPro"/>
</dbReference>
<evidence type="ECO:0000256" key="9">
    <source>
        <dbReference type="PIRSR" id="PIRSR005096-1"/>
    </source>
</evidence>
<dbReference type="SUPFAM" id="SSF74650">
    <property type="entry name" value="Galactose mutarotase-like"/>
    <property type="match status" value="1"/>
</dbReference>
<dbReference type="PANTHER" id="PTHR10091:SF0">
    <property type="entry name" value="GALACTOSE MUTAROTASE"/>
    <property type="match status" value="1"/>
</dbReference>
<dbReference type="InterPro" id="IPR014718">
    <property type="entry name" value="GH-type_carb-bd"/>
</dbReference>
<dbReference type="InterPro" id="IPR047215">
    <property type="entry name" value="Galactose_mutarotase-like"/>
</dbReference>
<comment type="pathway">
    <text evidence="2 8">Carbohydrate metabolism; hexose metabolism.</text>
</comment>
<dbReference type="RefSeq" id="WP_237240154.1">
    <property type="nucleotide sequence ID" value="NZ_JAKKDU010000011.1"/>
</dbReference>
<feature type="active site" description="Proton donor" evidence="9">
    <location>
        <position position="184"/>
    </location>
</feature>
<keyword evidence="7 8" id="KW-0119">Carbohydrate metabolism</keyword>
<dbReference type="Proteomes" id="UP001199795">
    <property type="component" value="Unassembled WGS sequence"/>
</dbReference>
<dbReference type="InterPro" id="IPR015443">
    <property type="entry name" value="Aldose_1-epimerase"/>
</dbReference>
<keyword evidence="12" id="KW-1185">Reference proteome</keyword>
<dbReference type="EMBL" id="JAKKDU010000011">
    <property type="protein sequence ID" value="MCF7568819.1"/>
    <property type="molecule type" value="Genomic_DNA"/>
</dbReference>
<dbReference type="PANTHER" id="PTHR10091">
    <property type="entry name" value="ALDOSE-1-EPIMERASE"/>
    <property type="match status" value="1"/>
</dbReference>
<accession>A0AAE3ER25</accession>
<reference evidence="11" key="1">
    <citation type="submission" date="2022-01" db="EMBL/GenBank/DDBJ databases">
        <title>Draft genome sequence of Sabulilitoribacter arenilitoris KCTC 52401.</title>
        <authorList>
            <person name="Oh J.-S."/>
        </authorList>
    </citation>
    <scope>NUCLEOTIDE SEQUENCE</scope>
    <source>
        <strain evidence="11">HMF6543</strain>
    </source>
</reference>
<protein>
    <recommendedName>
        <fullName evidence="8">Aldose 1-epimerase</fullName>
        <ecNumber evidence="8">5.1.3.3</ecNumber>
    </recommendedName>
</protein>
<evidence type="ECO:0000256" key="3">
    <source>
        <dbReference type="ARBA" id="ARBA00006206"/>
    </source>
</evidence>
<evidence type="ECO:0000256" key="1">
    <source>
        <dbReference type="ARBA" id="ARBA00001913"/>
    </source>
</evidence>